<evidence type="ECO:0000256" key="11">
    <source>
        <dbReference type="RuleBase" id="RU363038"/>
    </source>
</evidence>
<dbReference type="PATRIC" id="fig|1618425.3.peg.484"/>
<keyword evidence="8 10" id="KW-0030">Aminoacyl-tRNA synthetase</keyword>
<dbReference type="SUPFAM" id="SSF52374">
    <property type="entry name" value="Nucleotidylyl transferase"/>
    <property type="match status" value="1"/>
</dbReference>
<dbReference type="GO" id="GO:0004814">
    <property type="term" value="F:arginine-tRNA ligase activity"/>
    <property type="evidence" value="ECO:0007669"/>
    <property type="project" value="UniProtKB-UniRule"/>
</dbReference>
<comment type="subunit">
    <text evidence="10">Monomer.</text>
</comment>
<evidence type="ECO:0000256" key="7">
    <source>
        <dbReference type="ARBA" id="ARBA00022917"/>
    </source>
</evidence>
<keyword evidence="3 10" id="KW-0963">Cytoplasm</keyword>
<dbReference type="Proteomes" id="UP000034785">
    <property type="component" value="Unassembled WGS sequence"/>
</dbReference>
<feature type="short sequence motif" description="'HIGH' region" evidence="10">
    <location>
        <begin position="126"/>
        <end position="136"/>
    </location>
</feature>
<accession>A0A0G1BAE4</accession>
<comment type="subcellular location">
    <subcellularLocation>
        <location evidence="1 10">Cytoplasm</location>
    </subcellularLocation>
</comment>
<dbReference type="Gene3D" id="1.10.730.10">
    <property type="entry name" value="Isoleucyl-tRNA Synthetase, Domain 1"/>
    <property type="match status" value="1"/>
</dbReference>
<keyword evidence="7 10" id="KW-0648">Protein biosynthesis</keyword>
<dbReference type="EC" id="6.1.1.19" evidence="10"/>
<dbReference type="Pfam" id="PF03485">
    <property type="entry name" value="Arg_tRNA_synt_N"/>
    <property type="match status" value="1"/>
</dbReference>
<evidence type="ECO:0000256" key="9">
    <source>
        <dbReference type="ARBA" id="ARBA00049339"/>
    </source>
</evidence>
<dbReference type="PANTHER" id="PTHR11956:SF5">
    <property type="entry name" value="ARGININE--TRNA LIGASE, CYTOPLASMIC"/>
    <property type="match status" value="1"/>
</dbReference>
<evidence type="ECO:0000256" key="5">
    <source>
        <dbReference type="ARBA" id="ARBA00022741"/>
    </source>
</evidence>
<dbReference type="EMBL" id="LCEJ01000026">
    <property type="protein sequence ID" value="KKS70345.1"/>
    <property type="molecule type" value="Genomic_DNA"/>
</dbReference>
<dbReference type="GO" id="GO:0005524">
    <property type="term" value="F:ATP binding"/>
    <property type="evidence" value="ECO:0007669"/>
    <property type="project" value="UniProtKB-UniRule"/>
</dbReference>
<dbReference type="InterPro" id="IPR014729">
    <property type="entry name" value="Rossmann-like_a/b/a_fold"/>
</dbReference>
<dbReference type="CDD" id="cd00671">
    <property type="entry name" value="ArgRS_core"/>
    <property type="match status" value="1"/>
</dbReference>
<organism evidence="14 15">
    <name type="scientific">Candidatus Daviesbacteria bacterium GW2011_GWA2_42_7</name>
    <dbReference type="NCBI Taxonomy" id="1618425"/>
    <lineage>
        <taxon>Bacteria</taxon>
        <taxon>Candidatus Daviesiibacteriota</taxon>
    </lineage>
</organism>
<evidence type="ECO:0000259" key="12">
    <source>
        <dbReference type="SMART" id="SM00836"/>
    </source>
</evidence>
<evidence type="ECO:0000313" key="14">
    <source>
        <dbReference type="EMBL" id="KKS70345.1"/>
    </source>
</evidence>
<dbReference type="InterPro" id="IPR001278">
    <property type="entry name" value="Arg-tRNA-ligase"/>
</dbReference>
<name>A0A0G1BAE4_9BACT</name>
<dbReference type="SMART" id="SM00836">
    <property type="entry name" value="DALR_1"/>
    <property type="match status" value="1"/>
</dbReference>
<comment type="similarity">
    <text evidence="2 10 11">Belongs to the class-I aminoacyl-tRNA synthetase family.</text>
</comment>
<keyword evidence="6 10" id="KW-0067">ATP-binding</keyword>
<evidence type="ECO:0000256" key="8">
    <source>
        <dbReference type="ARBA" id="ARBA00023146"/>
    </source>
</evidence>
<dbReference type="AlphaFoldDB" id="A0A0G1BAE4"/>
<sequence length="548" mass="60926">MLKQQLLKDLRKAMEVMDYPATDIVLSTPENKAHGDYSTNIALQLSKLKSGNRKHSPQEIAKQILSHLGDLSYLSKAEVVGPGFLNFFIKPEVLSGQLAEILEKGEDFGKNELGKGEKIQVEFISANPTGPLTLANGRGGAIGDTLANVLSWSGYKVGREYYVNDTGNQVRNLGESVLAAAGKAEAKEEHYRGEYIKDLAEKFKDKLDLDPQSLGHLLADYLLDSEIKPAALRIGIKFDEFYSERSLYERNLIEKAAELLKEKGFAYENEGALWFASTKFGDEKDRVLMTSEGGRGRAEPTYFLADIAHHFDVLGRGYLKKINIWGADHHGYETRLKGAVAALGFEGKVDIIFMQMVKLFRGGVEVKMSKRAGTYVTLDELLEAVDKDAARFFFLMYSPESHIDFNLDLAKEQSNKNPVFYVQYAHARMSNILKKAGEKPIDSCKARPCPARPGLAGQLSHPAELALIKHLVQLPDLVEGIAQDYQVHKLTFYATKLADLFHKFYESCRVLNAETEGLKEARLALVLTAKITLGNTLSLLGVSAPERM</sequence>
<evidence type="ECO:0000256" key="3">
    <source>
        <dbReference type="ARBA" id="ARBA00022490"/>
    </source>
</evidence>
<comment type="caution">
    <text evidence="14">The sequence shown here is derived from an EMBL/GenBank/DDBJ whole genome shotgun (WGS) entry which is preliminary data.</text>
</comment>
<dbReference type="SUPFAM" id="SSF55190">
    <property type="entry name" value="Arginyl-tRNA synthetase (ArgRS), N-terminal 'additional' domain"/>
    <property type="match status" value="1"/>
</dbReference>
<dbReference type="Pfam" id="PF00750">
    <property type="entry name" value="tRNA-synt_1d"/>
    <property type="match status" value="1"/>
</dbReference>
<proteinExistence type="inferred from homology"/>
<dbReference type="Gene3D" id="3.30.1360.70">
    <property type="entry name" value="Arginyl tRNA synthetase N-terminal domain"/>
    <property type="match status" value="1"/>
</dbReference>
<reference evidence="14 15" key="1">
    <citation type="journal article" date="2015" name="Nature">
        <title>rRNA introns, odd ribosomes, and small enigmatic genomes across a large radiation of phyla.</title>
        <authorList>
            <person name="Brown C.T."/>
            <person name="Hug L.A."/>
            <person name="Thomas B.C."/>
            <person name="Sharon I."/>
            <person name="Castelle C.J."/>
            <person name="Singh A."/>
            <person name="Wilkins M.J."/>
            <person name="Williams K.H."/>
            <person name="Banfield J.F."/>
        </authorList>
    </citation>
    <scope>NUCLEOTIDE SEQUENCE [LARGE SCALE GENOMIC DNA]</scope>
</reference>
<dbReference type="PANTHER" id="PTHR11956">
    <property type="entry name" value="ARGINYL-TRNA SYNTHETASE"/>
    <property type="match status" value="1"/>
</dbReference>
<feature type="domain" description="Arginyl tRNA synthetase N-terminal" evidence="13">
    <location>
        <begin position="4"/>
        <end position="89"/>
    </location>
</feature>
<evidence type="ECO:0000256" key="10">
    <source>
        <dbReference type="HAMAP-Rule" id="MF_00123"/>
    </source>
</evidence>
<protein>
    <recommendedName>
        <fullName evidence="10">Arginine--tRNA ligase</fullName>
        <ecNumber evidence="10">6.1.1.19</ecNumber>
    </recommendedName>
    <alternativeName>
        <fullName evidence="10">Arginyl-tRNA synthetase</fullName>
        <shortName evidence="10">ArgRS</shortName>
    </alternativeName>
</protein>
<feature type="domain" description="DALR anticodon binding" evidence="12">
    <location>
        <begin position="422"/>
        <end position="548"/>
    </location>
</feature>
<dbReference type="NCBIfam" id="TIGR00456">
    <property type="entry name" value="argS"/>
    <property type="match status" value="1"/>
</dbReference>
<keyword evidence="5 10" id="KW-0547">Nucleotide-binding</keyword>
<dbReference type="InterPro" id="IPR008909">
    <property type="entry name" value="DALR_anticod-bd"/>
</dbReference>
<dbReference type="GO" id="GO:0006420">
    <property type="term" value="P:arginyl-tRNA aminoacylation"/>
    <property type="evidence" value="ECO:0007669"/>
    <property type="project" value="UniProtKB-UniRule"/>
</dbReference>
<dbReference type="SMART" id="SM01016">
    <property type="entry name" value="Arg_tRNA_synt_N"/>
    <property type="match status" value="1"/>
</dbReference>
<keyword evidence="4 10" id="KW-0436">Ligase</keyword>
<dbReference type="InterPro" id="IPR036695">
    <property type="entry name" value="Arg-tRNA-synth_N_sf"/>
</dbReference>
<dbReference type="Gene3D" id="3.40.50.620">
    <property type="entry name" value="HUPs"/>
    <property type="match status" value="1"/>
</dbReference>
<dbReference type="InterPro" id="IPR035684">
    <property type="entry name" value="ArgRS_core"/>
</dbReference>
<dbReference type="HAMAP" id="MF_00123">
    <property type="entry name" value="Arg_tRNA_synth"/>
    <property type="match status" value="1"/>
</dbReference>
<evidence type="ECO:0000259" key="13">
    <source>
        <dbReference type="SMART" id="SM01016"/>
    </source>
</evidence>
<dbReference type="Pfam" id="PF05746">
    <property type="entry name" value="DALR_1"/>
    <property type="match status" value="1"/>
</dbReference>
<evidence type="ECO:0000256" key="2">
    <source>
        <dbReference type="ARBA" id="ARBA00005594"/>
    </source>
</evidence>
<dbReference type="SUPFAM" id="SSF47323">
    <property type="entry name" value="Anticodon-binding domain of a subclass of class I aminoacyl-tRNA synthetases"/>
    <property type="match status" value="1"/>
</dbReference>
<dbReference type="GO" id="GO:0005737">
    <property type="term" value="C:cytoplasm"/>
    <property type="evidence" value="ECO:0007669"/>
    <property type="project" value="UniProtKB-SubCell"/>
</dbReference>
<dbReference type="FunFam" id="1.10.730.10:FF:000008">
    <property type="entry name" value="Arginine--tRNA ligase"/>
    <property type="match status" value="1"/>
</dbReference>
<evidence type="ECO:0000256" key="4">
    <source>
        <dbReference type="ARBA" id="ARBA00022598"/>
    </source>
</evidence>
<comment type="catalytic activity">
    <reaction evidence="9 10">
        <text>tRNA(Arg) + L-arginine + ATP = L-arginyl-tRNA(Arg) + AMP + diphosphate</text>
        <dbReference type="Rhea" id="RHEA:20301"/>
        <dbReference type="Rhea" id="RHEA-COMP:9658"/>
        <dbReference type="Rhea" id="RHEA-COMP:9673"/>
        <dbReference type="ChEBI" id="CHEBI:30616"/>
        <dbReference type="ChEBI" id="CHEBI:32682"/>
        <dbReference type="ChEBI" id="CHEBI:33019"/>
        <dbReference type="ChEBI" id="CHEBI:78442"/>
        <dbReference type="ChEBI" id="CHEBI:78513"/>
        <dbReference type="ChEBI" id="CHEBI:456215"/>
        <dbReference type="EC" id="6.1.1.19"/>
    </reaction>
</comment>
<dbReference type="InterPro" id="IPR009080">
    <property type="entry name" value="tRNAsynth_Ia_anticodon-bd"/>
</dbReference>
<evidence type="ECO:0000256" key="1">
    <source>
        <dbReference type="ARBA" id="ARBA00004496"/>
    </source>
</evidence>
<dbReference type="InterPro" id="IPR005148">
    <property type="entry name" value="Arg-tRNA-synth_N"/>
</dbReference>
<dbReference type="PRINTS" id="PR01038">
    <property type="entry name" value="TRNASYNTHARG"/>
</dbReference>
<evidence type="ECO:0000313" key="15">
    <source>
        <dbReference type="Proteomes" id="UP000034785"/>
    </source>
</evidence>
<gene>
    <name evidence="10" type="primary">argS</name>
    <name evidence="14" type="ORF">UV41_C0026G0002</name>
</gene>
<evidence type="ECO:0000256" key="6">
    <source>
        <dbReference type="ARBA" id="ARBA00022840"/>
    </source>
</evidence>